<reference evidence="1 2" key="1">
    <citation type="submission" date="2021-01" db="EMBL/GenBank/DDBJ databases">
        <title>Whole genome shotgun sequence of Actinoplanes palleronii NBRC 14916.</title>
        <authorList>
            <person name="Komaki H."/>
            <person name="Tamura T."/>
        </authorList>
    </citation>
    <scope>NUCLEOTIDE SEQUENCE [LARGE SCALE GENOMIC DNA]</scope>
    <source>
        <strain evidence="1 2">NBRC 14916</strain>
    </source>
</reference>
<gene>
    <name evidence="1" type="ORF">Apa02nite_081250</name>
</gene>
<proteinExistence type="predicted"/>
<keyword evidence="2" id="KW-1185">Reference proteome</keyword>
<organism evidence="1 2">
    <name type="scientific">Actinoplanes palleronii</name>
    <dbReference type="NCBI Taxonomy" id="113570"/>
    <lineage>
        <taxon>Bacteria</taxon>
        <taxon>Bacillati</taxon>
        <taxon>Actinomycetota</taxon>
        <taxon>Actinomycetes</taxon>
        <taxon>Micromonosporales</taxon>
        <taxon>Micromonosporaceae</taxon>
        <taxon>Actinoplanes</taxon>
    </lineage>
</organism>
<dbReference type="EMBL" id="BOMS01000136">
    <property type="protein sequence ID" value="GIE72017.1"/>
    <property type="molecule type" value="Genomic_DNA"/>
</dbReference>
<evidence type="ECO:0000313" key="1">
    <source>
        <dbReference type="EMBL" id="GIE72017.1"/>
    </source>
</evidence>
<dbReference type="Proteomes" id="UP000624709">
    <property type="component" value="Unassembled WGS sequence"/>
</dbReference>
<protein>
    <submittedName>
        <fullName evidence="1">Uncharacterized protein</fullName>
    </submittedName>
</protein>
<comment type="caution">
    <text evidence="1">The sequence shown here is derived from an EMBL/GenBank/DDBJ whole genome shotgun (WGS) entry which is preliminary data.</text>
</comment>
<name>A0ABQ4BMV1_9ACTN</name>
<evidence type="ECO:0000313" key="2">
    <source>
        <dbReference type="Proteomes" id="UP000624709"/>
    </source>
</evidence>
<sequence length="222" mass="25091">MGARMGYDLHISRAIFDPYAERYPIAIEEVRLLVSRTPWLSMPNGTVIVPDGSDTLWMWHFNGQISAKNPSDHLKRRMVEMAGLLDAWVTGDYGELYELHDGEVTTREATPDERFGPSGCITRGRGIPGITEQEWLRLVAAQPDFTLMTTITARLPSGPKQIPCPPVPCWTAHPSGQPIPFFYDDPDIQVHRPDPPIIRRMRDLATHLNARAVDDWDHDLTP</sequence>
<accession>A0ABQ4BMV1</accession>